<comment type="subcellular location">
    <subcellularLocation>
        <location evidence="1">Membrane</location>
    </subcellularLocation>
</comment>
<evidence type="ECO:0000256" key="5">
    <source>
        <dbReference type="ARBA" id="ARBA00022989"/>
    </source>
</evidence>
<evidence type="ECO:0000313" key="7">
    <source>
        <dbReference type="EMBL" id="CAI5445234.1"/>
    </source>
</evidence>
<dbReference type="InterPro" id="IPR011990">
    <property type="entry name" value="TPR-like_helical_dom_sf"/>
</dbReference>
<organism evidence="7 8">
    <name type="scientific">Caenorhabditis angaria</name>
    <dbReference type="NCBI Taxonomy" id="860376"/>
    <lineage>
        <taxon>Eukaryota</taxon>
        <taxon>Metazoa</taxon>
        <taxon>Ecdysozoa</taxon>
        <taxon>Nematoda</taxon>
        <taxon>Chromadorea</taxon>
        <taxon>Rhabditida</taxon>
        <taxon>Rhabditina</taxon>
        <taxon>Rhabditomorpha</taxon>
        <taxon>Rhabditoidea</taxon>
        <taxon>Rhabditidae</taxon>
        <taxon>Peloderinae</taxon>
        <taxon>Caenorhabditis</taxon>
    </lineage>
</organism>
<evidence type="ECO:0000256" key="3">
    <source>
        <dbReference type="ARBA" id="ARBA00022737"/>
    </source>
</evidence>
<evidence type="ECO:0000313" key="8">
    <source>
        <dbReference type="Proteomes" id="UP001152747"/>
    </source>
</evidence>
<keyword evidence="4" id="KW-0802">TPR repeat</keyword>
<dbReference type="GO" id="GO:0030150">
    <property type="term" value="P:protein import into mitochondrial matrix"/>
    <property type="evidence" value="ECO:0007669"/>
    <property type="project" value="TreeGrafter"/>
</dbReference>
<keyword evidence="5" id="KW-1133">Transmembrane helix</keyword>
<evidence type="ECO:0000256" key="1">
    <source>
        <dbReference type="ARBA" id="ARBA00004370"/>
    </source>
</evidence>
<dbReference type="GO" id="GO:0045039">
    <property type="term" value="P:protein insertion into mitochondrial inner membrane"/>
    <property type="evidence" value="ECO:0007669"/>
    <property type="project" value="TreeGrafter"/>
</dbReference>
<dbReference type="AlphaFoldDB" id="A0A9P1IGX9"/>
<protein>
    <recommendedName>
        <fullName evidence="9">Mitochondrial import receptor subunit TOM70</fullName>
    </recommendedName>
</protein>
<dbReference type="GO" id="GO:0008320">
    <property type="term" value="F:protein transmembrane transporter activity"/>
    <property type="evidence" value="ECO:0007669"/>
    <property type="project" value="TreeGrafter"/>
</dbReference>
<proteinExistence type="predicted"/>
<evidence type="ECO:0000256" key="2">
    <source>
        <dbReference type="ARBA" id="ARBA00022692"/>
    </source>
</evidence>
<dbReference type="Gene3D" id="1.25.40.10">
    <property type="entry name" value="Tetratricopeptide repeat domain"/>
    <property type="match status" value="1"/>
</dbReference>
<reference evidence="7" key="1">
    <citation type="submission" date="2022-11" db="EMBL/GenBank/DDBJ databases">
        <authorList>
            <person name="Kikuchi T."/>
        </authorList>
    </citation>
    <scope>NUCLEOTIDE SEQUENCE</scope>
    <source>
        <strain evidence="7">PS1010</strain>
    </source>
</reference>
<accession>A0A9P1IGX9</accession>
<comment type="caution">
    <text evidence="7">The sequence shown here is derived from an EMBL/GenBank/DDBJ whole genome shotgun (WGS) entry which is preliminary data.</text>
</comment>
<dbReference type="OrthoDB" id="1872379at2759"/>
<dbReference type="SUPFAM" id="SSF48452">
    <property type="entry name" value="TPR-like"/>
    <property type="match status" value="1"/>
</dbReference>
<dbReference type="EMBL" id="CANHGI010000003">
    <property type="protein sequence ID" value="CAI5445234.1"/>
    <property type="molecule type" value="Genomic_DNA"/>
</dbReference>
<dbReference type="Proteomes" id="UP001152747">
    <property type="component" value="Unassembled WGS sequence"/>
</dbReference>
<keyword evidence="3" id="KW-0677">Repeat</keyword>
<dbReference type="GO" id="GO:0005741">
    <property type="term" value="C:mitochondrial outer membrane"/>
    <property type="evidence" value="ECO:0007669"/>
    <property type="project" value="TreeGrafter"/>
</dbReference>
<keyword evidence="8" id="KW-1185">Reference proteome</keyword>
<sequence length="596" mass="68199">MDINFGSNTVWEVLSVRVLNEESENRPENPAENMVGANGNGLSDGTRRLLMGAAVAGVTAGLGYLAFQRLTREERISLKQCLENIKNEGNDYFKNRNYQNALLKFTEGITIGEENEGQENGLVAMLYQNRAACREKIGNETAYDILKDCLAAIRNDKGYAKAYLRASKQLNLIGKKTDALIYLLGAFALDPNLNKLNFQFYEELLTIDFRQTIMPQVPRLFERKPAPVALYRIQQWLDTWDYVDLFKKDIQYFIPNAENEEELLYRKALDQIKNGEYEQVLETLESEDLVFAPAQILRGKFLNYSIQPSRAIEYADNFGTITTLEEYENDLERHELIMEAFQILKMELCLTFTELEEFMNDVAPESKRFRRNRYASFAAINVYNGCVLDTSATTHEEQMIADTKNAAKMMEIAAAMGPITPHVKMMKNFVELCSTNDYSIIHNTIREMEDMAQNRPTHFILIMMAKVYLMTGNIQSAKQLMDQAEQCSNTRYLKAGVYLQSADLHLNKPNEERAIEVSRCAQSALEFDEFNCSAHILLLLGTNGPDPVMKRDVFEKSQHHISHAALFAPPRELMMLKRMWPLIDAKKRAAELVGQY</sequence>
<dbReference type="PANTHER" id="PTHR46208">
    <property type="entry name" value="MITOCHONDRIAL IMPORT RECEPTOR SUBUNIT TOM70"/>
    <property type="match status" value="1"/>
</dbReference>
<evidence type="ECO:0000256" key="4">
    <source>
        <dbReference type="ARBA" id="ARBA00022803"/>
    </source>
</evidence>
<keyword evidence="6" id="KW-0472">Membrane</keyword>
<dbReference type="GO" id="GO:0030943">
    <property type="term" value="F:mitochondrion targeting sequence binding"/>
    <property type="evidence" value="ECO:0007669"/>
    <property type="project" value="TreeGrafter"/>
</dbReference>
<evidence type="ECO:0008006" key="9">
    <source>
        <dbReference type="Google" id="ProtNLM"/>
    </source>
</evidence>
<keyword evidence="2" id="KW-0812">Transmembrane</keyword>
<name>A0A9P1IGX9_9PELO</name>
<gene>
    <name evidence="7" type="ORF">CAMP_LOCUS7871</name>
</gene>
<evidence type="ECO:0000256" key="6">
    <source>
        <dbReference type="ARBA" id="ARBA00023136"/>
    </source>
</evidence>
<dbReference type="PANTHER" id="PTHR46208:SF1">
    <property type="entry name" value="MITOCHONDRIAL IMPORT RECEPTOR SUBUNIT TOM70"/>
    <property type="match status" value="1"/>
</dbReference>